<comment type="caution">
    <text evidence="2">The sequence shown here is derived from an EMBL/GenBank/DDBJ whole genome shotgun (WGS) entry which is preliminary data.</text>
</comment>
<evidence type="ECO:0000313" key="3">
    <source>
        <dbReference type="Proteomes" id="UP000290288"/>
    </source>
</evidence>
<keyword evidence="3" id="KW-1185">Reference proteome</keyword>
<dbReference type="EMBL" id="SDEE01000171">
    <property type="protein sequence ID" value="RXW20004.1"/>
    <property type="molecule type" value="Genomic_DNA"/>
</dbReference>
<reference evidence="2 3" key="1">
    <citation type="submission" date="2019-01" db="EMBL/GenBank/DDBJ databases">
        <title>Draft genome sequence of Psathyrella aberdarensis IHI B618.</title>
        <authorList>
            <person name="Buettner E."/>
            <person name="Kellner H."/>
        </authorList>
    </citation>
    <scope>NUCLEOTIDE SEQUENCE [LARGE SCALE GENOMIC DNA]</scope>
    <source>
        <strain evidence="2 3">IHI B618</strain>
    </source>
</reference>
<evidence type="ECO:0000259" key="1">
    <source>
        <dbReference type="Pfam" id="PF01419"/>
    </source>
</evidence>
<organism evidence="2 3">
    <name type="scientific">Candolleomyces aberdarensis</name>
    <dbReference type="NCBI Taxonomy" id="2316362"/>
    <lineage>
        <taxon>Eukaryota</taxon>
        <taxon>Fungi</taxon>
        <taxon>Dikarya</taxon>
        <taxon>Basidiomycota</taxon>
        <taxon>Agaricomycotina</taxon>
        <taxon>Agaricomycetes</taxon>
        <taxon>Agaricomycetidae</taxon>
        <taxon>Agaricales</taxon>
        <taxon>Agaricineae</taxon>
        <taxon>Psathyrellaceae</taxon>
        <taxon>Candolleomyces</taxon>
    </lineage>
</organism>
<dbReference type="Proteomes" id="UP000290288">
    <property type="component" value="Unassembled WGS sequence"/>
</dbReference>
<dbReference type="OrthoDB" id="2943769at2759"/>
<sequence>MSSAQVVATIQSVLVGDNKGNQFNDLQTVIGIPATVTINTFNPLKSITVMHGSVVDGIEISYFKGESGDDSTDVSHGTSSKSKDTALTRTTIDLEQGENIIAVSGVSGISSWGLRVLQLNFVIYNSKDGKVRVQGPFGKAEGESLQPFHVTANGILIALGGFAINTNSSLGQLGPDKAGGLYGLTFFDVAHRAT</sequence>
<proteinExistence type="predicted"/>
<name>A0A4Q2DM62_9AGAR</name>
<evidence type="ECO:0000313" key="2">
    <source>
        <dbReference type="EMBL" id="RXW20004.1"/>
    </source>
</evidence>
<dbReference type="SUPFAM" id="SSF51101">
    <property type="entry name" value="Mannose-binding lectins"/>
    <property type="match status" value="1"/>
</dbReference>
<dbReference type="InterPro" id="IPR001229">
    <property type="entry name" value="Jacalin-like_lectin_dom"/>
</dbReference>
<dbReference type="Gene3D" id="2.100.10.30">
    <property type="entry name" value="Jacalin-like lectin domain"/>
    <property type="match status" value="1"/>
</dbReference>
<dbReference type="Pfam" id="PF01419">
    <property type="entry name" value="Jacalin"/>
    <property type="match status" value="1"/>
</dbReference>
<gene>
    <name evidence="2" type="ORF">EST38_g5838</name>
</gene>
<dbReference type="InterPro" id="IPR036404">
    <property type="entry name" value="Jacalin-like_lectin_dom_sf"/>
</dbReference>
<protein>
    <recommendedName>
        <fullName evidence="1">Jacalin-type lectin domain-containing protein</fullName>
    </recommendedName>
</protein>
<dbReference type="AlphaFoldDB" id="A0A4Q2DM62"/>
<accession>A0A4Q2DM62</accession>
<feature type="domain" description="Jacalin-type lectin" evidence="1">
    <location>
        <begin position="15"/>
        <end position="174"/>
    </location>
</feature>